<reference evidence="7" key="1">
    <citation type="submission" date="2025-08" db="UniProtKB">
        <authorList>
            <consortium name="Ensembl"/>
        </authorList>
    </citation>
    <scope>IDENTIFICATION</scope>
</reference>
<feature type="signal peptide" evidence="5">
    <location>
        <begin position="1"/>
        <end position="23"/>
    </location>
</feature>
<dbReference type="GO" id="GO:0097060">
    <property type="term" value="C:synaptic membrane"/>
    <property type="evidence" value="ECO:0007669"/>
    <property type="project" value="UniProtKB-SubCell"/>
</dbReference>
<comment type="subcellular location">
    <subcellularLocation>
        <location evidence="4">Synaptic cell membrane</location>
        <topology evidence="4">Multi-pass membrane protein</topology>
    </subcellularLocation>
</comment>
<proteinExistence type="predicted"/>
<evidence type="ECO:0000256" key="1">
    <source>
        <dbReference type="ARBA" id="ARBA00023018"/>
    </source>
</evidence>
<keyword evidence="8" id="KW-1185">Reference proteome</keyword>
<feature type="domain" description="Neurotransmitter-gated ion-channel ligand-binding" evidence="6">
    <location>
        <begin position="49"/>
        <end position="97"/>
    </location>
</feature>
<evidence type="ECO:0000313" key="8">
    <source>
        <dbReference type="Proteomes" id="UP000261380"/>
    </source>
</evidence>
<dbReference type="GO" id="GO:0007214">
    <property type="term" value="P:gamma-aminobutyric acid signaling pathway"/>
    <property type="evidence" value="ECO:0007669"/>
    <property type="project" value="InterPro"/>
</dbReference>
<dbReference type="GO" id="GO:0005230">
    <property type="term" value="F:extracellular ligand-gated monoatomic ion channel activity"/>
    <property type="evidence" value="ECO:0007669"/>
    <property type="project" value="InterPro"/>
</dbReference>
<dbReference type="GeneTree" id="ENSGT00940000155607"/>
<feature type="chain" id="PRO_5017461111" description="Neurotransmitter-gated ion-channel ligand-binding domain-containing protein" evidence="5">
    <location>
        <begin position="24"/>
        <end position="129"/>
    </location>
</feature>
<keyword evidence="1" id="KW-0770">Synapse</keyword>
<dbReference type="GO" id="GO:0004890">
    <property type="term" value="F:GABA-A receptor activity"/>
    <property type="evidence" value="ECO:0007669"/>
    <property type="project" value="InterPro"/>
</dbReference>
<evidence type="ECO:0000259" key="6">
    <source>
        <dbReference type="Pfam" id="PF02931"/>
    </source>
</evidence>
<dbReference type="PRINTS" id="PR01620">
    <property type="entry name" value="GABAARGAMMA"/>
</dbReference>
<dbReference type="Pfam" id="PF02931">
    <property type="entry name" value="Neur_chan_LBD"/>
    <property type="match status" value="1"/>
</dbReference>
<sequence length="129" mass="14133">MSSLPGFSLKLCLLSFPLSSSLAVQYEEDYEDVTVNQMLAPKSQETDTTEILNNLLKEYDKKLRPDIGVKPIVIDVDIFVNSIGPVSSINMVSPTSLVACAVMADILYVPISLNLLTVTPLSSQADRRK</sequence>
<dbReference type="Ensembl" id="ENSXCOT00000008217.1">
    <property type="protein sequence ID" value="ENSXCOP00000008119.1"/>
    <property type="gene ID" value="ENSXCOG00000006231.1"/>
</dbReference>
<keyword evidence="3" id="KW-0325">Glycoprotein</keyword>
<dbReference type="STRING" id="32473.ENSXCOP00000008119"/>
<dbReference type="GO" id="GO:0006821">
    <property type="term" value="P:chloride transport"/>
    <property type="evidence" value="ECO:0007669"/>
    <property type="project" value="InterPro"/>
</dbReference>
<evidence type="ECO:0000256" key="2">
    <source>
        <dbReference type="ARBA" id="ARBA00023157"/>
    </source>
</evidence>
<dbReference type="AlphaFoldDB" id="A0A3B5LJR4"/>
<reference evidence="7" key="2">
    <citation type="submission" date="2025-09" db="UniProtKB">
        <authorList>
            <consortium name="Ensembl"/>
        </authorList>
    </citation>
    <scope>IDENTIFICATION</scope>
</reference>
<accession>A0A3B5LJR4</accession>
<evidence type="ECO:0000313" key="7">
    <source>
        <dbReference type="Ensembl" id="ENSXCOP00000008119.1"/>
    </source>
</evidence>
<protein>
    <recommendedName>
        <fullName evidence="6">Neurotransmitter-gated ion-channel ligand-binding domain-containing protein</fullName>
    </recommendedName>
</protein>
<evidence type="ECO:0000256" key="4">
    <source>
        <dbReference type="ARBA" id="ARBA00034099"/>
    </source>
</evidence>
<dbReference type="Proteomes" id="UP000261380">
    <property type="component" value="Unplaced"/>
</dbReference>
<evidence type="ECO:0000256" key="3">
    <source>
        <dbReference type="ARBA" id="ARBA00023180"/>
    </source>
</evidence>
<keyword evidence="2" id="KW-1015">Disulfide bond</keyword>
<dbReference type="InterPro" id="IPR005437">
    <property type="entry name" value="GABRG-1/4"/>
</dbReference>
<dbReference type="SUPFAM" id="SSF63712">
    <property type="entry name" value="Nicotinic receptor ligand binding domain-like"/>
    <property type="match status" value="1"/>
</dbReference>
<dbReference type="Gene3D" id="2.70.170.10">
    <property type="entry name" value="Neurotransmitter-gated ion-channel ligand-binding domain"/>
    <property type="match status" value="1"/>
</dbReference>
<organism evidence="7 8">
    <name type="scientific">Xiphophorus couchianus</name>
    <name type="common">Monterrey platyfish</name>
    <dbReference type="NCBI Taxonomy" id="32473"/>
    <lineage>
        <taxon>Eukaryota</taxon>
        <taxon>Metazoa</taxon>
        <taxon>Chordata</taxon>
        <taxon>Craniata</taxon>
        <taxon>Vertebrata</taxon>
        <taxon>Euteleostomi</taxon>
        <taxon>Actinopterygii</taxon>
        <taxon>Neopterygii</taxon>
        <taxon>Teleostei</taxon>
        <taxon>Neoteleostei</taxon>
        <taxon>Acanthomorphata</taxon>
        <taxon>Ovalentaria</taxon>
        <taxon>Atherinomorphae</taxon>
        <taxon>Cyprinodontiformes</taxon>
        <taxon>Poeciliidae</taxon>
        <taxon>Poeciliinae</taxon>
        <taxon>Xiphophorus</taxon>
    </lineage>
</organism>
<name>A0A3B5LJR4_9TELE</name>
<keyword evidence="5" id="KW-0732">Signal</keyword>
<dbReference type="InterPro" id="IPR036734">
    <property type="entry name" value="Neur_chan_lig-bd_sf"/>
</dbReference>
<dbReference type="InterPro" id="IPR006202">
    <property type="entry name" value="Neur_chan_lig-bd"/>
</dbReference>
<evidence type="ECO:0000256" key="5">
    <source>
        <dbReference type="SAM" id="SignalP"/>
    </source>
</evidence>